<feature type="compositionally biased region" description="Acidic residues" evidence="1">
    <location>
        <begin position="1"/>
        <end position="36"/>
    </location>
</feature>
<dbReference type="InterPro" id="IPR029526">
    <property type="entry name" value="PGBD"/>
</dbReference>
<evidence type="ECO:0000259" key="2">
    <source>
        <dbReference type="Pfam" id="PF13843"/>
    </source>
</evidence>
<reference evidence="3" key="1">
    <citation type="journal article" date="2019" name="bioRxiv">
        <title>The Genome of the Zebra Mussel, Dreissena polymorpha: A Resource for Invasive Species Research.</title>
        <authorList>
            <person name="McCartney M.A."/>
            <person name="Auch B."/>
            <person name="Kono T."/>
            <person name="Mallez S."/>
            <person name="Zhang Y."/>
            <person name="Obille A."/>
            <person name="Becker A."/>
            <person name="Abrahante J.E."/>
            <person name="Garbe J."/>
            <person name="Badalamenti J.P."/>
            <person name="Herman A."/>
            <person name="Mangelson H."/>
            <person name="Liachko I."/>
            <person name="Sullivan S."/>
            <person name="Sone E.D."/>
            <person name="Koren S."/>
            <person name="Silverstein K.A.T."/>
            <person name="Beckman K.B."/>
            <person name="Gohl D.M."/>
        </authorList>
    </citation>
    <scope>NUCLEOTIDE SEQUENCE</scope>
    <source>
        <strain evidence="3">Duluth1</strain>
        <tissue evidence="3">Whole animal</tissue>
    </source>
</reference>
<dbReference type="PANTHER" id="PTHR46599">
    <property type="entry name" value="PIGGYBAC TRANSPOSABLE ELEMENT-DERIVED PROTEIN 4"/>
    <property type="match status" value="1"/>
</dbReference>
<keyword evidence="4" id="KW-1185">Reference proteome</keyword>
<evidence type="ECO:0000313" key="3">
    <source>
        <dbReference type="EMBL" id="KAH3881907.1"/>
    </source>
</evidence>
<evidence type="ECO:0000256" key="1">
    <source>
        <dbReference type="SAM" id="MobiDB-lite"/>
    </source>
</evidence>
<name>A0A9D4MVE2_DREPO</name>
<feature type="domain" description="PiggyBac transposable element-derived protein" evidence="2">
    <location>
        <begin position="86"/>
        <end position="144"/>
    </location>
</feature>
<feature type="compositionally biased region" description="Basic and acidic residues" evidence="1">
    <location>
        <begin position="37"/>
        <end position="61"/>
    </location>
</feature>
<dbReference type="Proteomes" id="UP000828390">
    <property type="component" value="Unassembled WGS sequence"/>
</dbReference>
<proteinExistence type="predicted"/>
<dbReference type="Pfam" id="PF13843">
    <property type="entry name" value="DDE_Tnp_1_7"/>
    <property type="match status" value="1"/>
</dbReference>
<protein>
    <recommendedName>
        <fullName evidence="2">PiggyBac transposable element-derived protein domain-containing protein</fullName>
    </recommendedName>
</protein>
<sequence length="147" mass="17162">METDSDNESDFSGFESDDLPLADLVDSDEELNDEQNDSDKENEPVRDDDKWTENDHSDHPKQAFRGPEPGPRFDLDPDQNEWDFMDMFFPMFLIKLLVEQTNLFASQKMEVKFDKAWRPVTVAEIKAWLGIRIYMSIVQVGRTSENH</sequence>
<accession>A0A9D4MVE2</accession>
<reference evidence="3" key="2">
    <citation type="submission" date="2020-11" db="EMBL/GenBank/DDBJ databases">
        <authorList>
            <person name="McCartney M.A."/>
            <person name="Auch B."/>
            <person name="Kono T."/>
            <person name="Mallez S."/>
            <person name="Becker A."/>
            <person name="Gohl D.M."/>
            <person name="Silverstein K.A.T."/>
            <person name="Koren S."/>
            <person name="Bechman K.B."/>
            <person name="Herman A."/>
            <person name="Abrahante J.E."/>
            <person name="Garbe J."/>
        </authorList>
    </citation>
    <scope>NUCLEOTIDE SEQUENCE</scope>
    <source>
        <strain evidence="3">Duluth1</strain>
        <tissue evidence="3">Whole animal</tissue>
    </source>
</reference>
<organism evidence="3 4">
    <name type="scientific">Dreissena polymorpha</name>
    <name type="common">Zebra mussel</name>
    <name type="synonym">Mytilus polymorpha</name>
    <dbReference type="NCBI Taxonomy" id="45954"/>
    <lineage>
        <taxon>Eukaryota</taxon>
        <taxon>Metazoa</taxon>
        <taxon>Spiralia</taxon>
        <taxon>Lophotrochozoa</taxon>
        <taxon>Mollusca</taxon>
        <taxon>Bivalvia</taxon>
        <taxon>Autobranchia</taxon>
        <taxon>Heteroconchia</taxon>
        <taxon>Euheterodonta</taxon>
        <taxon>Imparidentia</taxon>
        <taxon>Neoheterodontei</taxon>
        <taxon>Myida</taxon>
        <taxon>Dreissenoidea</taxon>
        <taxon>Dreissenidae</taxon>
        <taxon>Dreissena</taxon>
    </lineage>
</organism>
<gene>
    <name evidence="3" type="ORF">DPMN_005834</name>
</gene>
<feature type="region of interest" description="Disordered" evidence="1">
    <location>
        <begin position="1"/>
        <end position="77"/>
    </location>
</feature>
<evidence type="ECO:0000313" key="4">
    <source>
        <dbReference type="Proteomes" id="UP000828390"/>
    </source>
</evidence>
<dbReference type="PANTHER" id="PTHR46599:SF3">
    <property type="entry name" value="PIGGYBAC TRANSPOSABLE ELEMENT-DERIVED PROTEIN 4"/>
    <property type="match status" value="1"/>
</dbReference>
<dbReference type="AlphaFoldDB" id="A0A9D4MVE2"/>
<comment type="caution">
    <text evidence="3">The sequence shown here is derived from an EMBL/GenBank/DDBJ whole genome shotgun (WGS) entry which is preliminary data.</text>
</comment>
<dbReference type="EMBL" id="JAIWYP010000001">
    <property type="protein sequence ID" value="KAH3881907.1"/>
    <property type="molecule type" value="Genomic_DNA"/>
</dbReference>